<comment type="function">
    <text evidence="1">Controls the length of the flagellar hook.</text>
</comment>
<dbReference type="Gene3D" id="3.30.750.140">
    <property type="match status" value="1"/>
</dbReference>
<feature type="compositionally biased region" description="Basic and acidic residues" evidence="4">
    <location>
        <begin position="430"/>
        <end position="443"/>
    </location>
</feature>
<feature type="region of interest" description="Disordered" evidence="4">
    <location>
        <begin position="152"/>
        <end position="173"/>
    </location>
</feature>
<sequence length="478" mass="49451">MAILAQLLGAGSGHGSEHGSLDGSAVGSDDSIDIDSINIDSINIEGGDADGLNGLTTGEFTAQLAELLGMDEASLNKLDEAALQTLRLLNPGLAEALQQLADKAGASLFDGAFSAELSDVSGEKSPQFMSFNGTQEGLTPNTVAANVQSAGVNPTQTQLQTDGKPGSGALPSISETSANLAASQLAAQEGNFSLDASDDTAKSMTATDAPGRLSGVPGTNLFTNGKAADADVGLASIVGGKLGNEAQLAGGVDSKADEMMAGELKTGDIKGKASDKLDAFAALTRALGDSTSQSVTERQSAEPQRPESQSLNGFEARLNALHQKGEPMAVTLALRQAHERPTTAEIVARFAPVMNNQLIAMVRDGVQQAEIRLDPPELGSMMVRIQVQGSETQVQFHVTAAQTKDVVEQALPRLRELLAQQGMELTDGQVSHDKGQGSGRDSDAEQTASAAMDEIPAEEIPLSVNQTTSYVSGIDYYA</sequence>
<evidence type="ECO:0000313" key="6">
    <source>
        <dbReference type="EMBL" id="MBT1443043.1"/>
    </source>
</evidence>
<organism evidence="6 7">
    <name type="scientific">Shewanella jiangmenensis</name>
    <dbReference type="NCBI Taxonomy" id="2837387"/>
    <lineage>
        <taxon>Bacteria</taxon>
        <taxon>Pseudomonadati</taxon>
        <taxon>Pseudomonadota</taxon>
        <taxon>Gammaproteobacteria</taxon>
        <taxon>Alteromonadales</taxon>
        <taxon>Shewanellaceae</taxon>
        <taxon>Shewanella</taxon>
    </lineage>
</organism>
<evidence type="ECO:0000256" key="4">
    <source>
        <dbReference type="SAM" id="MobiDB-lite"/>
    </source>
</evidence>
<dbReference type="InterPro" id="IPR038610">
    <property type="entry name" value="FliK-like_C_sf"/>
</dbReference>
<dbReference type="EMBL" id="JAHEPS010000001">
    <property type="protein sequence ID" value="MBT1443043.1"/>
    <property type="molecule type" value="Genomic_DNA"/>
</dbReference>
<feature type="region of interest" description="Disordered" evidence="4">
    <location>
        <begin position="425"/>
        <end position="458"/>
    </location>
</feature>
<keyword evidence="7" id="KW-1185">Reference proteome</keyword>
<protein>
    <submittedName>
        <fullName evidence="6">Flagellar hook-length control protein FliK</fullName>
    </submittedName>
</protein>
<keyword evidence="3" id="KW-1005">Bacterial flagellum biogenesis</keyword>
<feature type="compositionally biased region" description="Polar residues" evidence="4">
    <location>
        <begin position="152"/>
        <end position="161"/>
    </location>
</feature>
<reference evidence="6 7" key="1">
    <citation type="submission" date="2021-05" db="EMBL/GenBank/DDBJ databases">
        <title>Shewanella sp. JM162201.</title>
        <authorList>
            <person name="Xu S."/>
            <person name="Li A."/>
        </authorList>
    </citation>
    <scope>NUCLEOTIDE SEQUENCE [LARGE SCALE GENOMIC DNA]</scope>
    <source>
        <strain evidence="6 7">JM162201</strain>
    </source>
</reference>
<feature type="compositionally biased region" description="Polar residues" evidence="4">
    <location>
        <begin position="289"/>
        <end position="311"/>
    </location>
</feature>
<proteinExistence type="inferred from homology"/>
<dbReference type="InterPro" id="IPR021136">
    <property type="entry name" value="Flagellar_hook_control-like_C"/>
</dbReference>
<evidence type="ECO:0000259" key="5">
    <source>
        <dbReference type="Pfam" id="PF02120"/>
    </source>
</evidence>
<evidence type="ECO:0000256" key="1">
    <source>
        <dbReference type="ARBA" id="ARBA00003944"/>
    </source>
</evidence>
<dbReference type="Proteomes" id="UP001195903">
    <property type="component" value="Unassembled WGS sequence"/>
</dbReference>
<gene>
    <name evidence="6" type="ORF">KJI95_00680</name>
</gene>
<dbReference type="PRINTS" id="PR01007">
    <property type="entry name" value="FLGHOOKFLIK"/>
</dbReference>
<dbReference type="PANTHER" id="PTHR37533:SF2">
    <property type="entry name" value="FLAGELLAR HOOK-LENGTH CONTROL PROTEIN"/>
    <property type="match status" value="1"/>
</dbReference>
<dbReference type="CDD" id="cd17470">
    <property type="entry name" value="T3SS_Flik_C"/>
    <property type="match status" value="1"/>
</dbReference>
<evidence type="ECO:0000313" key="7">
    <source>
        <dbReference type="Proteomes" id="UP001195903"/>
    </source>
</evidence>
<keyword evidence="6" id="KW-0966">Cell projection</keyword>
<keyword evidence="6" id="KW-0282">Flagellum</keyword>
<dbReference type="InterPro" id="IPR001635">
    <property type="entry name" value="Flag_hook_Flik"/>
</dbReference>
<evidence type="ECO:0000256" key="2">
    <source>
        <dbReference type="ARBA" id="ARBA00009149"/>
    </source>
</evidence>
<accession>A0ABS5UY61</accession>
<feature type="region of interest" description="Disordered" evidence="4">
    <location>
        <begin position="288"/>
        <end position="311"/>
    </location>
</feature>
<dbReference type="PANTHER" id="PTHR37533">
    <property type="entry name" value="FLAGELLAR HOOK-LENGTH CONTROL PROTEIN"/>
    <property type="match status" value="1"/>
</dbReference>
<dbReference type="Pfam" id="PF02120">
    <property type="entry name" value="Flg_hook"/>
    <property type="match status" value="1"/>
</dbReference>
<keyword evidence="6" id="KW-0969">Cilium</keyword>
<evidence type="ECO:0000256" key="3">
    <source>
        <dbReference type="ARBA" id="ARBA00022795"/>
    </source>
</evidence>
<name>A0ABS5UY61_9GAMM</name>
<comment type="caution">
    <text evidence="6">The sequence shown here is derived from an EMBL/GenBank/DDBJ whole genome shotgun (WGS) entry which is preliminary data.</text>
</comment>
<dbReference type="InterPro" id="IPR052563">
    <property type="entry name" value="FliK"/>
</dbReference>
<comment type="similarity">
    <text evidence="2">Belongs to the FliK family.</text>
</comment>
<feature type="domain" description="Flagellar hook-length control protein-like C-terminal" evidence="5">
    <location>
        <begin position="357"/>
        <end position="437"/>
    </location>
</feature>